<organism evidence="3 4">
    <name type="scientific">Brevundimonas kwangchunensis</name>
    <dbReference type="NCBI Taxonomy" id="322163"/>
    <lineage>
        <taxon>Bacteria</taxon>
        <taxon>Pseudomonadati</taxon>
        <taxon>Pseudomonadota</taxon>
        <taxon>Alphaproteobacteria</taxon>
        <taxon>Caulobacterales</taxon>
        <taxon>Caulobacteraceae</taxon>
        <taxon>Brevundimonas</taxon>
    </lineage>
</organism>
<keyword evidence="1" id="KW-0812">Transmembrane</keyword>
<keyword evidence="1" id="KW-0472">Membrane</keyword>
<reference evidence="3 4" key="1">
    <citation type="journal article" date="2019" name="Int. J. Syst. Evol. Microbiol.">
        <title>The Global Catalogue of Microorganisms (GCM) 10K type strain sequencing project: providing services to taxonomists for standard genome sequencing and annotation.</title>
        <authorList>
            <consortium name="The Broad Institute Genomics Platform"/>
            <consortium name="The Broad Institute Genome Sequencing Center for Infectious Disease"/>
            <person name="Wu L."/>
            <person name="Ma J."/>
        </authorList>
    </citation>
    <scope>NUCLEOTIDE SEQUENCE [LARGE SCALE GENOMIC DNA]</scope>
    <source>
        <strain evidence="3 4">JCM 12928</strain>
    </source>
</reference>
<name>A0ABN1H538_9CAUL</name>
<dbReference type="RefSeq" id="WP_343794643.1">
    <property type="nucleotide sequence ID" value="NZ_BAAAGA010000007.1"/>
</dbReference>
<feature type="transmembrane region" description="Helical" evidence="1">
    <location>
        <begin position="83"/>
        <end position="101"/>
    </location>
</feature>
<dbReference type="InterPro" id="IPR019251">
    <property type="entry name" value="DUF2231_TM"/>
</dbReference>
<keyword evidence="4" id="KW-1185">Reference proteome</keyword>
<feature type="transmembrane region" description="Helical" evidence="1">
    <location>
        <begin position="12"/>
        <end position="37"/>
    </location>
</feature>
<evidence type="ECO:0000313" key="3">
    <source>
        <dbReference type="EMBL" id="GAA0629182.1"/>
    </source>
</evidence>
<feature type="transmembrane region" description="Helical" evidence="1">
    <location>
        <begin position="49"/>
        <end position="71"/>
    </location>
</feature>
<dbReference type="Pfam" id="PF09990">
    <property type="entry name" value="DUF2231"/>
    <property type="match status" value="1"/>
</dbReference>
<sequence>MDLRTGASAGVNAVHGILLAFPIALFTSAMISDIAYLRTAEMQWTNFSAWLIAGALVFGGVVLAWSLIRLMMAFRSPSRKRRLLYTVVVAIMWVLGLVNAFKHSQDAWSSVGAFGMGLSVICTLLALVAGVLAFSGFVTEEVDR</sequence>
<proteinExistence type="predicted"/>
<gene>
    <name evidence="3" type="ORF">GCM10009422_28300</name>
</gene>
<feature type="transmembrane region" description="Helical" evidence="1">
    <location>
        <begin position="113"/>
        <end position="138"/>
    </location>
</feature>
<evidence type="ECO:0000256" key="1">
    <source>
        <dbReference type="SAM" id="Phobius"/>
    </source>
</evidence>
<evidence type="ECO:0000259" key="2">
    <source>
        <dbReference type="Pfam" id="PF09990"/>
    </source>
</evidence>
<dbReference type="Proteomes" id="UP001501352">
    <property type="component" value="Unassembled WGS sequence"/>
</dbReference>
<comment type="caution">
    <text evidence="3">The sequence shown here is derived from an EMBL/GenBank/DDBJ whole genome shotgun (WGS) entry which is preliminary data.</text>
</comment>
<feature type="domain" description="DUF2231" evidence="2">
    <location>
        <begin position="13"/>
        <end position="132"/>
    </location>
</feature>
<dbReference type="EMBL" id="BAAAGA010000007">
    <property type="protein sequence ID" value="GAA0629182.1"/>
    <property type="molecule type" value="Genomic_DNA"/>
</dbReference>
<protein>
    <recommendedName>
        <fullName evidence="2">DUF2231 domain-containing protein</fullName>
    </recommendedName>
</protein>
<accession>A0ABN1H538</accession>
<keyword evidence="1" id="KW-1133">Transmembrane helix</keyword>
<evidence type="ECO:0000313" key="4">
    <source>
        <dbReference type="Proteomes" id="UP001501352"/>
    </source>
</evidence>